<dbReference type="EMBL" id="SNYN01000003">
    <property type="protein sequence ID" value="TDQ53785.1"/>
    <property type="molecule type" value="Genomic_DNA"/>
</dbReference>
<keyword evidence="2" id="KW-1185">Reference proteome</keyword>
<dbReference type="RefSeq" id="WP_133740693.1">
    <property type="nucleotide sequence ID" value="NZ_SNYN01000003.1"/>
</dbReference>
<name>A0A4R6V170_9ACTN</name>
<dbReference type="Proteomes" id="UP000295281">
    <property type="component" value="Unassembled WGS sequence"/>
</dbReference>
<evidence type="ECO:0000313" key="1">
    <source>
        <dbReference type="EMBL" id="TDQ53785.1"/>
    </source>
</evidence>
<dbReference type="NCBIfam" id="NF038076">
    <property type="entry name" value="fam_STM4015"/>
    <property type="match status" value="1"/>
</dbReference>
<dbReference type="Gene3D" id="3.80.10.10">
    <property type="entry name" value="Ribonuclease Inhibitor"/>
    <property type="match status" value="1"/>
</dbReference>
<dbReference type="InterPro" id="IPR032675">
    <property type="entry name" value="LRR_dom_sf"/>
</dbReference>
<evidence type="ECO:0000313" key="2">
    <source>
        <dbReference type="Proteomes" id="UP000295281"/>
    </source>
</evidence>
<dbReference type="SUPFAM" id="SSF52047">
    <property type="entry name" value="RNI-like"/>
    <property type="match status" value="1"/>
</dbReference>
<gene>
    <name evidence="1" type="ORF">EV190_103236</name>
</gene>
<dbReference type="AlphaFoldDB" id="A0A4R6V170"/>
<protein>
    <recommendedName>
        <fullName evidence="3">Leucine rich repeat (LRR) protein</fullName>
    </recommendedName>
</protein>
<evidence type="ECO:0008006" key="3">
    <source>
        <dbReference type="Google" id="ProtNLM"/>
    </source>
</evidence>
<comment type="caution">
    <text evidence="1">The sequence shown here is derived from an EMBL/GenBank/DDBJ whole genome shotgun (WGS) entry which is preliminary data.</text>
</comment>
<accession>A0A4R6V170</accession>
<organism evidence="1 2">
    <name type="scientific">Actinorugispora endophytica</name>
    <dbReference type="NCBI Taxonomy" id="1605990"/>
    <lineage>
        <taxon>Bacteria</taxon>
        <taxon>Bacillati</taxon>
        <taxon>Actinomycetota</taxon>
        <taxon>Actinomycetes</taxon>
        <taxon>Streptosporangiales</taxon>
        <taxon>Nocardiopsidaceae</taxon>
        <taxon>Actinorugispora</taxon>
    </lineage>
</organism>
<dbReference type="InterPro" id="IPR047722">
    <property type="entry name" value="STM4015-like"/>
</dbReference>
<sequence>MSVYEHITEFAGLPVVDFLSDDIEEERYQKARRHAGADGARVEPDDGAYAAALADPGSVAWRLRVSSYDPQEPFEEYFARFLAEVDTARVGALVIGCWGESYEVDASVPRDLLVGNAGRFPALRALFLGEYLAEEAEISWIQQTDVTPLLAAFPALRELTVRGGERLEFPATGHEALASLTVQTGGLPGEAVAGILASDLPALERLELWFGVEDYGGTTTVETLEPLLSGKVFPSLRHLGPRNSPWGDDLVRALAGAPVLRRIRVLDLSGHVLRDEGGRVLASAPAFRGLERLVLRYHFLSEPVMAELRAALAGVDLDLSGPEEPDAYKDEVYYYPEVTE</sequence>
<dbReference type="OrthoDB" id="9781345at2"/>
<proteinExistence type="predicted"/>
<reference evidence="1 2" key="1">
    <citation type="submission" date="2019-03" db="EMBL/GenBank/DDBJ databases">
        <title>Genomic Encyclopedia of Type Strains, Phase IV (KMG-IV): sequencing the most valuable type-strain genomes for metagenomic binning, comparative biology and taxonomic classification.</title>
        <authorList>
            <person name="Goeker M."/>
        </authorList>
    </citation>
    <scope>NUCLEOTIDE SEQUENCE [LARGE SCALE GENOMIC DNA]</scope>
    <source>
        <strain evidence="1 2">DSM 46770</strain>
    </source>
</reference>